<keyword evidence="3" id="KW-1185">Reference proteome</keyword>
<keyword evidence="1" id="KW-0732">Signal</keyword>
<gene>
    <name evidence="2" type="ORF">LuPra_01415</name>
</gene>
<evidence type="ECO:0000313" key="3">
    <source>
        <dbReference type="Proteomes" id="UP000076079"/>
    </source>
</evidence>
<name>A0A143PI27_LUTPR</name>
<reference evidence="2 3" key="1">
    <citation type="journal article" date="2016" name="Genome Announc.">
        <title>First Complete Genome Sequence of a Subdivision 6 Acidobacterium Strain.</title>
        <authorList>
            <person name="Huang S."/>
            <person name="Vieira S."/>
            <person name="Bunk B."/>
            <person name="Riedel T."/>
            <person name="Sproer C."/>
            <person name="Overmann J."/>
        </authorList>
    </citation>
    <scope>NUCLEOTIDE SEQUENCE [LARGE SCALE GENOMIC DNA]</scope>
    <source>
        <strain evidence="3">DSM 100886 HEG_-6_39</strain>
    </source>
</reference>
<evidence type="ECO:0000256" key="1">
    <source>
        <dbReference type="SAM" id="SignalP"/>
    </source>
</evidence>
<dbReference type="EMBL" id="CP015136">
    <property type="protein sequence ID" value="AMY08222.1"/>
    <property type="molecule type" value="Genomic_DNA"/>
</dbReference>
<dbReference type="Gene3D" id="3.20.20.140">
    <property type="entry name" value="Metal-dependent hydrolases"/>
    <property type="match status" value="1"/>
</dbReference>
<dbReference type="AlphaFoldDB" id="A0A143PI27"/>
<dbReference type="KEGG" id="abac:LuPra_01415"/>
<reference evidence="3" key="2">
    <citation type="submission" date="2016-04" db="EMBL/GenBank/DDBJ databases">
        <title>First Complete Genome Sequence of a Subdivision 6 Acidobacterium.</title>
        <authorList>
            <person name="Huang S."/>
            <person name="Vieira S."/>
            <person name="Bunk B."/>
            <person name="Riedel T."/>
            <person name="Sproeer C."/>
            <person name="Overmann J."/>
        </authorList>
    </citation>
    <scope>NUCLEOTIDE SEQUENCE [LARGE SCALE GENOMIC DNA]</scope>
    <source>
        <strain evidence="3">DSM 100886 HEG_-6_39</strain>
    </source>
</reference>
<organism evidence="2 3">
    <name type="scientific">Luteitalea pratensis</name>
    <dbReference type="NCBI Taxonomy" id="1855912"/>
    <lineage>
        <taxon>Bacteria</taxon>
        <taxon>Pseudomonadati</taxon>
        <taxon>Acidobacteriota</taxon>
        <taxon>Vicinamibacteria</taxon>
        <taxon>Vicinamibacterales</taxon>
        <taxon>Vicinamibacteraceae</taxon>
        <taxon>Luteitalea</taxon>
    </lineage>
</organism>
<dbReference type="SUPFAM" id="SSF89550">
    <property type="entry name" value="PHP domain-like"/>
    <property type="match status" value="1"/>
</dbReference>
<dbReference type="RefSeq" id="WP_157898839.1">
    <property type="nucleotide sequence ID" value="NZ_CP015136.1"/>
</dbReference>
<feature type="chain" id="PRO_5007511378" description="Histidinol phosphatase of the PHP family protein" evidence="1">
    <location>
        <begin position="26"/>
        <end position="674"/>
    </location>
</feature>
<protein>
    <recommendedName>
        <fullName evidence="4">Histidinol phosphatase of the PHP family protein</fullName>
    </recommendedName>
</protein>
<dbReference type="NCBIfam" id="NF038032">
    <property type="entry name" value="CehA_McbA_metalo"/>
    <property type="match status" value="1"/>
</dbReference>
<feature type="signal peptide" evidence="1">
    <location>
        <begin position="1"/>
        <end position="25"/>
    </location>
</feature>
<dbReference type="InterPro" id="IPR016195">
    <property type="entry name" value="Pol/histidinol_Pase-like"/>
</dbReference>
<sequence length="674" mass="71323" precursor="true">MSFQRRWTSAALLAAAIATTPVIHAQSLLSRPVHLGIAGQPEWDSFRSSPPAADSLTLTFEAQANDGEQSLLIRQADVKQDWRVEINGTRIGLLVRMEADLVQVLPVPAGTLRTGPNTLRVSSTTPSDDVVIHDVRLEPVPVARLLTSSLGVRVTGGDAQPLPARVTIVDANGALTPLQAVPGEGHMAVRPGVVYAAAGPMDVKLLPGTYRVRATRGPEYGMHETTITVRAGQRQELPLTLVREVATPGWVAMDTHIHTLELSGHGDASVAERALTLAGEGIELAIATEHNRVADYSPALSATGVANEVTTIAGNEVTTARGHFNVFPASEAGPALLGRRSAQREGGRARPDGTVTVLNHPHDTHSDFTPFARANFNAATGATRGLAHAFTAMEVVNSGAMRSDWMEPIRSWFALINRGLHITPIGASDSHDVSRFIVGQGRTYVRAADATPGRIGVDEAITSIGAGRVVVSLGLFPQARISKAGPGDLVSGRDAKTIEASVSGPSWVSADRVALFVNGREHAHATVPRAAATRIEKAMVTWPLPRRAHDYFVVVIASGPGVTDPSWAIPRPYQPTTTAWQPVVFGLTAPIFVDADGDGSFTSARAYAERLVDRYRALPDLLAALAGYDAVVSSHAAELLEARSVALDDDAARAAIAKAAPEVREGMAAFMAAH</sequence>
<evidence type="ECO:0008006" key="4">
    <source>
        <dbReference type="Google" id="ProtNLM"/>
    </source>
</evidence>
<accession>A0A143PI27</accession>
<evidence type="ECO:0000313" key="2">
    <source>
        <dbReference type="EMBL" id="AMY08222.1"/>
    </source>
</evidence>
<dbReference type="STRING" id="1855912.LuPra_01415"/>
<dbReference type="Proteomes" id="UP000076079">
    <property type="component" value="Chromosome"/>
</dbReference>
<dbReference type="OrthoDB" id="9804333at2"/>
<proteinExistence type="predicted"/>